<proteinExistence type="predicted"/>
<evidence type="ECO:0000313" key="2">
    <source>
        <dbReference type="EMBL" id="EGD83504.1"/>
    </source>
</evidence>
<accession>F2U6M2</accession>
<sequence length="198" mass="22328">MSDERLVLQVRLWQGARRAWEDAEASALGHASSYCTALTRLRTQWQTVRSPQQEQHEPTPEDAAFMKAMDARDFLSAHLKKLEGILEKMRAIASNLQREMDRQQTTPSSTPLRRANKPSSTSRLPPCDLASHMSALVALHDKELQLKHTLLADMGTAPARTHQLVCLSAWLEQPFLAIDGQHHLEAISQWFAIVSDRS</sequence>
<name>F2U6M2_SALR5</name>
<dbReference type="KEGG" id="sre:PTSG_04112"/>
<feature type="compositionally biased region" description="Polar residues" evidence="1">
    <location>
        <begin position="103"/>
        <end position="123"/>
    </location>
</feature>
<keyword evidence="3" id="KW-1185">Reference proteome</keyword>
<dbReference type="InParanoid" id="F2U6M2"/>
<dbReference type="Proteomes" id="UP000007799">
    <property type="component" value="Unassembled WGS sequence"/>
</dbReference>
<protein>
    <submittedName>
        <fullName evidence="2">Uncharacterized protein</fullName>
    </submittedName>
</protein>
<evidence type="ECO:0000313" key="3">
    <source>
        <dbReference type="Proteomes" id="UP000007799"/>
    </source>
</evidence>
<gene>
    <name evidence="2" type="ORF">PTSG_04112</name>
</gene>
<dbReference type="GeneID" id="16075586"/>
<feature type="region of interest" description="Disordered" evidence="1">
    <location>
        <begin position="98"/>
        <end position="126"/>
    </location>
</feature>
<dbReference type="RefSeq" id="XP_004995008.1">
    <property type="nucleotide sequence ID" value="XM_004994951.1"/>
</dbReference>
<evidence type="ECO:0000256" key="1">
    <source>
        <dbReference type="SAM" id="MobiDB-lite"/>
    </source>
</evidence>
<dbReference type="AlphaFoldDB" id="F2U6M2"/>
<dbReference type="EMBL" id="GL832963">
    <property type="protein sequence ID" value="EGD83504.1"/>
    <property type="molecule type" value="Genomic_DNA"/>
</dbReference>
<reference evidence="2" key="1">
    <citation type="submission" date="2009-08" db="EMBL/GenBank/DDBJ databases">
        <title>Annotation of Salpingoeca rosetta.</title>
        <authorList>
            <consortium name="The Broad Institute Genome Sequencing Platform"/>
            <person name="Russ C."/>
            <person name="Cuomo C."/>
            <person name="Burger G."/>
            <person name="Gray M.W."/>
            <person name="Holland P.W.H."/>
            <person name="King N."/>
            <person name="Lang F.B.F."/>
            <person name="Roger A.J."/>
            <person name="Ruiz-Trillo I."/>
            <person name="Young S.K."/>
            <person name="Zeng Q."/>
            <person name="Gargeya S."/>
            <person name="Alvarado L."/>
            <person name="Berlin A."/>
            <person name="Chapman S.B."/>
            <person name="Chen Z."/>
            <person name="Freedman E."/>
            <person name="Gellesch M."/>
            <person name="Goldberg J."/>
            <person name="Griggs A."/>
            <person name="Gujja S."/>
            <person name="Heilman E."/>
            <person name="Heiman D."/>
            <person name="Howarth C."/>
            <person name="Mehta T."/>
            <person name="Neiman D."/>
            <person name="Pearson M."/>
            <person name="Roberts A."/>
            <person name="Saif S."/>
            <person name="Shea T."/>
            <person name="Shenoy N."/>
            <person name="Sisk P."/>
            <person name="Stolte C."/>
            <person name="Sykes S."/>
            <person name="White J."/>
            <person name="Yandava C."/>
            <person name="Haas B."/>
            <person name="Nusbaum C."/>
            <person name="Birren B."/>
        </authorList>
    </citation>
    <scope>NUCLEOTIDE SEQUENCE [LARGE SCALE GENOMIC DNA]</scope>
    <source>
        <strain evidence="2">ATCC 50818</strain>
    </source>
</reference>
<organism evidence="3">
    <name type="scientific">Salpingoeca rosetta (strain ATCC 50818 / BSB-021)</name>
    <dbReference type="NCBI Taxonomy" id="946362"/>
    <lineage>
        <taxon>Eukaryota</taxon>
        <taxon>Choanoflagellata</taxon>
        <taxon>Craspedida</taxon>
        <taxon>Salpingoecidae</taxon>
        <taxon>Salpingoeca</taxon>
    </lineage>
</organism>